<evidence type="ECO:0000256" key="9">
    <source>
        <dbReference type="ARBA" id="ARBA00023054"/>
    </source>
</evidence>
<proteinExistence type="inferred from homology"/>
<keyword evidence="7" id="KW-0833">Ubl conjugation pathway</keyword>
<dbReference type="PANTHER" id="PTHR22914">
    <property type="entry name" value="CHITIN SYNTHASE"/>
    <property type="match status" value="1"/>
</dbReference>
<feature type="transmembrane region" description="Helical" evidence="15">
    <location>
        <begin position="769"/>
        <end position="788"/>
    </location>
</feature>
<evidence type="ECO:0000256" key="10">
    <source>
        <dbReference type="ARBA" id="ARBA00023136"/>
    </source>
</evidence>
<feature type="active site" description="Glycyl thioester intermediate" evidence="14">
    <location>
        <position position="1169"/>
    </location>
</feature>
<feature type="transmembrane region" description="Helical" evidence="15">
    <location>
        <begin position="273"/>
        <end position="298"/>
    </location>
</feature>
<keyword evidence="11" id="KW-0325">Glycoprotein</keyword>
<dbReference type="InterPro" id="IPR023313">
    <property type="entry name" value="UBQ-conjugating_AS"/>
</dbReference>
<evidence type="ECO:0000256" key="8">
    <source>
        <dbReference type="ARBA" id="ARBA00022989"/>
    </source>
</evidence>
<dbReference type="InterPro" id="IPR016135">
    <property type="entry name" value="UBQ-conjugating_enzyme/RWD"/>
</dbReference>
<evidence type="ECO:0000256" key="14">
    <source>
        <dbReference type="PROSITE-ProRule" id="PRU10133"/>
    </source>
</evidence>
<dbReference type="InterPro" id="IPR000608">
    <property type="entry name" value="UBC"/>
</dbReference>
<feature type="transmembrane region" description="Helical" evidence="15">
    <location>
        <begin position="210"/>
        <end position="230"/>
    </location>
</feature>
<dbReference type="EMBL" id="RJVU01048406">
    <property type="protein sequence ID" value="ROL43355.1"/>
    <property type="molecule type" value="Genomic_DNA"/>
</dbReference>
<dbReference type="GO" id="GO:0006031">
    <property type="term" value="P:chitin biosynthetic process"/>
    <property type="evidence" value="ECO:0007669"/>
    <property type="project" value="TreeGrafter"/>
</dbReference>
<comment type="subcellular location">
    <subcellularLocation>
        <location evidence="1">Cell membrane</location>
        <topology evidence="1">Multi-pass membrane protein</topology>
    </subcellularLocation>
</comment>
<comment type="similarity">
    <text evidence="12">Belongs to the chitin synthase family. Class IV subfamily.</text>
</comment>
<feature type="transmembrane region" description="Helical" evidence="15">
    <location>
        <begin position="824"/>
        <end position="848"/>
    </location>
</feature>
<dbReference type="Pfam" id="PF00179">
    <property type="entry name" value="UQ_con"/>
    <property type="match status" value="1"/>
</dbReference>
<dbReference type="AlphaFoldDB" id="A0A3N0YAU2"/>
<keyword evidence="4" id="KW-0328">Glycosyltransferase</keyword>
<feature type="transmembrane region" description="Helical" evidence="15">
    <location>
        <begin position="740"/>
        <end position="757"/>
    </location>
</feature>
<feature type="transmembrane region" description="Helical" evidence="15">
    <location>
        <begin position="7"/>
        <end position="28"/>
    </location>
</feature>
<keyword evidence="18" id="KW-1185">Reference proteome</keyword>
<keyword evidence="10 15" id="KW-0472">Membrane</keyword>
<dbReference type="OrthoDB" id="370884at2759"/>
<dbReference type="PROSITE" id="PS00183">
    <property type="entry name" value="UBC_1"/>
    <property type="match status" value="1"/>
</dbReference>
<dbReference type="PROSITE" id="PS50127">
    <property type="entry name" value="UBC_2"/>
    <property type="match status" value="1"/>
</dbReference>
<sequence>MPSKKTVFWVLCVEFLVAFGAAILTIVAMPHFDIITNVMILNSVSILSAVFQVVAECLAKERKRLIMLPVGSIFFIVLGYVLFAVSYLVFESSPKIKVSIGLAIVGTICVSVNWWENYSTLFSVSSLEDISKDIAQSRNVVCIISSLVRILITSAVAGAYVPLSGQGWKSVKLVFETVVISFVVIQIASSALCHWFVVVACKMHALHRCFALPIYLALITVLPVFFISFADKLPESNQANIQEIPSDKLLLLMLTDAMKTLHARDIVVHMKTGGLACLICSAFSWWLGLMLSTFYIWFLKIHRIERTQDLFVRRMYEGAFLEQSMLLNTRFEIRKRIKEKQCAKETIKRVFLCATMWHETYDEMMKIIISMFRLDKYRPKTDKHSDVAFEFHIYFDDAFKDVDNGRQRHANEYAEILVDVIKEVYTIFSEEDPCIFKQMPPLPWQKIINTPYGGRLEYILPEGNVMMVHLKDKQLIRHKKRWSQIMYLYYILGWRLNKKYFKMFEAGEELESLKERLKRDKENTYILALDGDTDFQPSAVMLLIDRLKLYPEVGAACGRIHPTGTGPMVWYQKFEYAVGHWLQKTAEHVFGCVLCSPGCFSLFRGAALMDDNIMKRYTTKATEASHYVQYDQGEDRWLCTLLLQQGWRVEYNAASDAYTNAPQDFKEFYNQRRRWGPSTMANTIDLLGSGELTSQRNSSISKLYILYQIISMAASILGPATICLMISGSFVFILEMNENIALALAIVPPTVYLILCFKLKSDMQIKIAAIMSVLYAFLMAGTILSIIGDLVKQKTFLTPSGLFLIGMVVLYIITAGLHPQEFSLVIYGLLYFLCIPSGYLLLAIYSIVNMNNVTWGTRETGSQAKSTAVDTIKKKVMNATCCKCPCLESEEDSRQEIPPAETITKTEKTHIPLETQRYEKIKLSMNYFEITIDVLILLLLIVYFHNVGHTSSHSILIKDEIEFWRELLKKYLEPLKENKEEQEKIANDLRELRNKVTFAFFFCNALWLVATFFLQAVGDSISIKIPKIYPNGTYDANEVFSLDPIALMFLLSFALLLIVQFVAMLYHRIYTLIHFVSYADTEIKACRKQSHQETQRLLAEPVPGIKAEPDEGNARYFHVVIAGPQDSPFEGGTFKLELFLPEEYPMAAPKVRFMTKIYHPNVDKLGRICLDILKDKWSPALQIRTVLLSIQALLSAPNPDDPLANDVAEQWKTNEAQAIETGGCRLNSFLKG</sequence>
<feature type="transmembrane region" description="Helical" evidence="15">
    <location>
        <begin position="800"/>
        <end position="817"/>
    </location>
</feature>
<dbReference type="Pfam" id="PF03142">
    <property type="entry name" value="Chitin_synth_2"/>
    <property type="match status" value="1"/>
</dbReference>
<evidence type="ECO:0000313" key="18">
    <source>
        <dbReference type="Proteomes" id="UP000281406"/>
    </source>
</evidence>
<dbReference type="Gene3D" id="3.10.110.10">
    <property type="entry name" value="Ubiquitin Conjugating Enzyme"/>
    <property type="match status" value="1"/>
</dbReference>
<dbReference type="CDD" id="cd04190">
    <property type="entry name" value="Chitin_synth_C"/>
    <property type="match status" value="1"/>
</dbReference>
<dbReference type="GO" id="GO:0016567">
    <property type="term" value="P:protein ubiquitination"/>
    <property type="evidence" value="ECO:0007669"/>
    <property type="project" value="UniProtKB-ARBA"/>
</dbReference>
<evidence type="ECO:0000256" key="12">
    <source>
        <dbReference type="ARBA" id="ARBA00046329"/>
    </source>
</evidence>
<evidence type="ECO:0000256" key="2">
    <source>
        <dbReference type="ARBA" id="ARBA00012543"/>
    </source>
</evidence>
<dbReference type="PANTHER" id="PTHR22914:SF42">
    <property type="entry name" value="CHITIN SYNTHASE"/>
    <property type="match status" value="1"/>
</dbReference>
<feature type="transmembrane region" description="Helical" evidence="15">
    <location>
        <begin position="927"/>
        <end position="944"/>
    </location>
</feature>
<evidence type="ECO:0000256" key="13">
    <source>
        <dbReference type="ARBA" id="ARBA00048014"/>
    </source>
</evidence>
<evidence type="ECO:0000256" key="7">
    <source>
        <dbReference type="ARBA" id="ARBA00022786"/>
    </source>
</evidence>
<name>A0A3N0YAU2_ANAGA</name>
<dbReference type="FunFam" id="3.90.550.10:FF:000139">
    <property type="entry name" value="Chitin synthase 8"/>
    <property type="match status" value="1"/>
</dbReference>
<comment type="caution">
    <text evidence="17">The sequence shown here is derived from an EMBL/GenBank/DDBJ whole genome shotgun (WGS) entry which is preliminary data.</text>
</comment>
<evidence type="ECO:0000256" key="15">
    <source>
        <dbReference type="SAM" id="Phobius"/>
    </source>
</evidence>
<gene>
    <name evidence="17" type="ORF">DPX16_17176</name>
</gene>
<dbReference type="CDD" id="cd23813">
    <property type="entry name" value="UBCc_UBE2N"/>
    <property type="match status" value="1"/>
</dbReference>
<feature type="transmembrane region" description="Helical" evidence="15">
    <location>
        <begin position="996"/>
        <end position="1017"/>
    </location>
</feature>
<protein>
    <recommendedName>
        <fullName evidence="2">chitin synthase</fullName>
        <ecNumber evidence="2">2.4.1.16</ecNumber>
    </recommendedName>
</protein>
<dbReference type="SUPFAM" id="SSF54495">
    <property type="entry name" value="UBC-like"/>
    <property type="match status" value="1"/>
</dbReference>
<feature type="transmembrane region" description="Helical" evidence="15">
    <location>
        <begin position="96"/>
        <end position="115"/>
    </location>
</feature>
<dbReference type="GO" id="GO:0005886">
    <property type="term" value="C:plasma membrane"/>
    <property type="evidence" value="ECO:0007669"/>
    <property type="project" value="UniProtKB-SubCell"/>
</dbReference>
<evidence type="ECO:0000256" key="4">
    <source>
        <dbReference type="ARBA" id="ARBA00022676"/>
    </source>
</evidence>
<feature type="transmembrane region" description="Helical" evidence="15">
    <location>
        <begin position="1045"/>
        <end position="1066"/>
    </location>
</feature>
<evidence type="ECO:0000256" key="5">
    <source>
        <dbReference type="ARBA" id="ARBA00022679"/>
    </source>
</evidence>
<evidence type="ECO:0000256" key="11">
    <source>
        <dbReference type="ARBA" id="ARBA00023180"/>
    </source>
</evidence>
<keyword evidence="5" id="KW-0808">Transferase</keyword>
<keyword evidence="6 15" id="KW-0812">Transmembrane</keyword>
<dbReference type="SUPFAM" id="SSF53448">
    <property type="entry name" value="Nucleotide-diphospho-sugar transferases"/>
    <property type="match status" value="1"/>
</dbReference>
<organism evidence="17 18">
    <name type="scientific">Anabarilius grahami</name>
    <name type="common">Kanglang fish</name>
    <name type="synonym">Barilius grahami</name>
    <dbReference type="NCBI Taxonomy" id="495550"/>
    <lineage>
        <taxon>Eukaryota</taxon>
        <taxon>Metazoa</taxon>
        <taxon>Chordata</taxon>
        <taxon>Craniata</taxon>
        <taxon>Vertebrata</taxon>
        <taxon>Euteleostomi</taxon>
        <taxon>Actinopterygii</taxon>
        <taxon>Neopterygii</taxon>
        <taxon>Teleostei</taxon>
        <taxon>Ostariophysi</taxon>
        <taxon>Cypriniformes</taxon>
        <taxon>Xenocyprididae</taxon>
        <taxon>Xenocypridinae</taxon>
        <taxon>Xenocypridinae incertae sedis</taxon>
        <taxon>Anabarilius</taxon>
    </lineage>
</organism>
<feature type="transmembrane region" description="Helical" evidence="15">
    <location>
        <begin position="173"/>
        <end position="198"/>
    </location>
</feature>
<keyword evidence="9" id="KW-0175">Coiled coil</keyword>
<feature type="transmembrane region" description="Helical" evidence="15">
    <location>
        <begin position="34"/>
        <end position="54"/>
    </location>
</feature>
<accession>A0A3N0YAU2</accession>
<feature type="transmembrane region" description="Helical" evidence="15">
    <location>
        <begin position="66"/>
        <end position="90"/>
    </location>
</feature>
<dbReference type="FunFam" id="3.10.110.10:FF:000015">
    <property type="entry name" value="Ubiquitin-conjugating enzyme E2 N"/>
    <property type="match status" value="1"/>
</dbReference>
<dbReference type="InterPro" id="IPR029044">
    <property type="entry name" value="Nucleotide-diphossugar_trans"/>
</dbReference>
<evidence type="ECO:0000313" key="17">
    <source>
        <dbReference type="EMBL" id="ROL43355.1"/>
    </source>
</evidence>
<dbReference type="EC" id="2.4.1.16" evidence="2"/>
<reference evidence="17 18" key="1">
    <citation type="submission" date="2018-10" db="EMBL/GenBank/DDBJ databases">
        <title>Genome assembly for a Yunnan-Guizhou Plateau 3E fish, Anabarilius grahami (Regan), and its evolutionary and genetic applications.</title>
        <authorList>
            <person name="Jiang W."/>
        </authorList>
    </citation>
    <scope>NUCLEOTIDE SEQUENCE [LARGE SCALE GENOMIC DNA]</scope>
    <source>
        <strain evidence="17">AG-KIZ</strain>
        <tissue evidence="17">Muscle</tissue>
    </source>
</reference>
<dbReference type="GO" id="GO:0004100">
    <property type="term" value="F:chitin synthase activity"/>
    <property type="evidence" value="ECO:0007669"/>
    <property type="project" value="UniProtKB-EC"/>
</dbReference>
<feature type="transmembrane region" description="Helical" evidence="15">
    <location>
        <begin position="704"/>
        <end position="734"/>
    </location>
</feature>
<feature type="domain" description="UBC core" evidence="16">
    <location>
        <begin position="1085"/>
        <end position="1232"/>
    </location>
</feature>
<dbReference type="InterPro" id="IPR004835">
    <property type="entry name" value="Chitin_synth"/>
</dbReference>
<evidence type="ECO:0000256" key="6">
    <source>
        <dbReference type="ARBA" id="ARBA00022692"/>
    </source>
</evidence>
<evidence type="ECO:0000256" key="1">
    <source>
        <dbReference type="ARBA" id="ARBA00004651"/>
    </source>
</evidence>
<feature type="transmembrane region" description="Helical" evidence="15">
    <location>
        <begin position="140"/>
        <end position="161"/>
    </location>
</feature>
<comment type="catalytic activity">
    <reaction evidence="13">
        <text>[(1-&gt;4)-N-acetyl-beta-D-glucosaminyl](n) + UDP-N-acetyl-alpha-D-glucosamine = [(1-&gt;4)-N-acetyl-beta-D-glucosaminyl](n+1) + UDP + H(+)</text>
        <dbReference type="Rhea" id="RHEA:16637"/>
        <dbReference type="Rhea" id="RHEA-COMP:9593"/>
        <dbReference type="Rhea" id="RHEA-COMP:9595"/>
        <dbReference type="ChEBI" id="CHEBI:15378"/>
        <dbReference type="ChEBI" id="CHEBI:17029"/>
        <dbReference type="ChEBI" id="CHEBI:57705"/>
        <dbReference type="ChEBI" id="CHEBI:58223"/>
        <dbReference type="EC" id="2.4.1.16"/>
    </reaction>
</comment>
<evidence type="ECO:0000259" key="16">
    <source>
        <dbReference type="PROSITE" id="PS50127"/>
    </source>
</evidence>
<keyword evidence="3" id="KW-1003">Cell membrane</keyword>
<dbReference type="SMART" id="SM00212">
    <property type="entry name" value="UBCc"/>
    <property type="match status" value="1"/>
</dbReference>
<evidence type="ECO:0000256" key="3">
    <source>
        <dbReference type="ARBA" id="ARBA00022475"/>
    </source>
</evidence>
<keyword evidence="8 15" id="KW-1133">Transmembrane helix</keyword>
<dbReference type="Proteomes" id="UP000281406">
    <property type="component" value="Unassembled WGS sequence"/>
</dbReference>